<accession>A0ABT7T6K8</accession>
<comment type="caution">
    <text evidence="2">The sequence shown here is derived from an EMBL/GenBank/DDBJ whole genome shotgun (WGS) entry which is preliminary data.</text>
</comment>
<dbReference type="EMBL" id="JAUCML010000005">
    <property type="protein sequence ID" value="MDM7885219.1"/>
    <property type="molecule type" value="Genomic_DNA"/>
</dbReference>
<evidence type="ECO:0000313" key="2">
    <source>
        <dbReference type="EMBL" id="MDM7885219.1"/>
    </source>
</evidence>
<gene>
    <name evidence="2" type="ORF">QUG92_08885</name>
</gene>
<name>A0ABT7T6K8_9MICO</name>
<dbReference type="Proteomes" id="UP001237823">
    <property type="component" value="Unassembled WGS sequence"/>
</dbReference>
<evidence type="ECO:0000256" key="1">
    <source>
        <dbReference type="SAM" id="Phobius"/>
    </source>
</evidence>
<reference evidence="2 3" key="1">
    <citation type="submission" date="2023-06" db="EMBL/GenBank/DDBJ databases">
        <authorList>
            <person name="Feng G."/>
            <person name="Li J."/>
            <person name="Zhu H."/>
        </authorList>
    </citation>
    <scope>NUCLEOTIDE SEQUENCE [LARGE SCALE GENOMIC DNA]</scope>
    <source>
        <strain evidence="2 3">RHCKG23</strain>
    </source>
</reference>
<dbReference type="RefSeq" id="WP_182046700.1">
    <property type="nucleotide sequence ID" value="NZ_JAUCML010000005.1"/>
</dbReference>
<feature type="transmembrane region" description="Helical" evidence="1">
    <location>
        <begin position="30"/>
        <end position="60"/>
    </location>
</feature>
<keyword evidence="1" id="KW-0472">Membrane</keyword>
<protein>
    <submittedName>
        <fullName evidence="2">DUF4190 domain-containing protein</fullName>
    </submittedName>
</protein>
<keyword evidence="1" id="KW-0812">Transmembrane</keyword>
<keyword evidence="1" id="KW-1133">Transmembrane helix</keyword>
<organism evidence="2 3">
    <name type="scientific">Curtobacterium citri</name>
    <dbReference type="NCBI Taxonomy" id="3055139"/>
    <lineage>
        <taxon>Bacteria</taxon>
        <taxon>Bacillati</taxon>
        <taxon>Actinomycetota</taxon>
        <taxon>Actinomycetes</taxon>
        <taxon>Micrococcales</taxon>
        <taxon>Microbacteriaceae</taxon>
        <taxon>Curtobacterium</taxon>
    </lineage>
</organism>
<sequence length="103" mass="10176">MSTNGYPPAPNTPGAAPATNGGNGLAIGSLVLGIVGTVAALFIPIVGLIGGIVGLVLGFLARRRGQARGMVLGGIILSIVAIVLAVIGFILAAVVFSQLMQNQ</sequence>
<proteinExistence type="predicted"/>
<feature type="transmembrane region" description="Helical" evidence="1">
    <location>
        <begin position="72"/>
        <end position="96"/>
    </location>
</feature>
<keyword evidence="3" id="KW-1185">Reference proteome</keyword>
<evidence type="ECO:0000313" key="3">
    <source>
        <dbReference type="Proteomes" id="UP001237823"/>
    </source>
</evidence>